<dbReference type="PANTHER" id="PTHR32097">
    <property type="entry name" value="CAMP-BINDING PROTEIN 1-RELATED"/>
    <property type="match status" value="1"/>
</dbReference>
<dbReference type="PANTHER" id="PTHR32097:SF18">
    <property type="entry name" value="RING-TYPE DOMAIN-CONTAINING PROTEIN"/>
    <property type="match status" value="1"/>
</dbReference>
<organism evidence="1">
    <name type="scientific">Paenibacillus sp. SYP-B3998</name>
    <dbReference type="NCBI Taxonomy" id="2678564"/>
    <lineage>
        <taxon>Bacteria</taxon>
        <taxon>Bacillati</taxon>
        <taxon>Bacillota</taxon>
        <taxon>Bacilli</taxon>
        <taxon>Bacillales</taxon>
        <taxon>Paenibacillaceae</taxon>
        <taxon>Paenibacillus</taxon>
    </lineage>
</organism>
<proteinExistence type="predicted"/>
<comment type="caution">
    <text evidence="1">The sequence shown here is derived from an EMBL/GenBank/DDBJ whole genome shotgun (WGS) entry which is preliminary data.</text>
</comment>
<dbReference type="RefSeq" id="WP_163953210.1">
    <property type="nucleotide sequence ID" value="NZ_JAAIKC010000017.1"/>
</dbReference>
<dbReference type="AlphaFoldDB" id="A0A6G4A622"/>
<dbReference type="EMBL" id="JAAIKC010000017">
    <property type="protein sequence ID" value="NEW09394.1"/>
    <property type="molecule type" value="Genomic_DNA"/>
</dbReference>
<dbReference type="InterPro" id="IPR003325">
    <property type="entry name" value="TerD"/>
</dbReference>
<dbReference type="Gene3D" id="2.60.60.30">
    <property type="entry name" value="sav2460 like domains"/>
    <property type="match status" value="1"/>
</dbReference>
<dbReference type="InterPro" id="IPR051324">
    <property type="entry name" value="Stress/Tellurium_Resist"/>
</dbReference>
<reference evidence="1" key="1">
    <citation type="submission" date="2020-02" db="EMBL/GenBank/DDBJ databases">
        <authorList>
            <person name="Shen X.-R."/>
            <person name="Zhang Y.-X."/>
        </authorList>
    </citation>
    <scope>NUCLEOTIDE SEQUENCE</scope>
    <source>
        <strain evidence="1">SYP-B3998</strain>
    </source>
</reference>
<gene>
    <name evidence="1" type="ORF">GK047_25965</name>
</gene>
<protein>
    <submittedName>
        <fullName evidence="1">TerD family protein</fullName>
    </submittedName>
</protein>
<dbReference type="CDD" id="cd06974">
    <property type="entry name" value="TerD_like"/>
    <property type="match status" value="1"/>
</dbReference>
<sequence length="695" mass="79391">MRNIIYLRRNRKLIVQPGQHRLPQKYIATAMKNMEYLGFTFSKPLMEVLQTMSVDEFLGMYQQLVQDLKSLVGEHVNFKPMYPNFPQQVMIARDAELYVNAILHYVTLELPEHAPMERIPLLDQVDLEIIDLGNPEDFTQIIRNLIQAKVSISESEKEDIEWVIETYDDLSTVLPGEIPLKENVGFVVGALLKYEKANIKLIGKYMKTATDVLRLAVALSGGDVSLAANTKFRKFKRAERRLLLDLLEQCGNRVEDMLRHKNRWIRLGEILHPAEYKNKYDGCKEAFDILRNNKPYETFGGKVENALRDKDTLLAVDILKDRAGEFARRLDHLLRINEDFSPVIEKFAEIAVHVSTPVLLQVMAHFSHRNERHELRTFFPKGNVAKAIAIPNTLPDIATEACETIVQTCKNTLMNRFSELPPLGDVYVDARLRQYVMPFSQRSASKALRTIVRGSRLEMPEGDTIRFFLWWKEGKVDGIYTGRVDIDLSAVMYDEHWQYIEHISYTNLRSAKYKAAHSGDITSAPSGACEFIDIDIPSVVKYGGRYIVASLNSFTEQPYCDLPECFAGWMMRKHPNSGEVFEPSSVVDRIDIAADTRIAIPVILDLVEREVIWCDLALQMHPNYYNNVEGNQKGMVLMGKAMTSLTKPNLYDLFMLHAVSRGRIVEHADSAQTVFSVNEGVTPFELSKIMAEFIA</sequence>
<accession>A0A6G4A622</accession>
<name>A0A6G4A622_9BACL</name>
<evidence type="ECO:0000313" key="1">
    <source>
        <dbReference type="EMBL" id="NEW09394.1"/>
    </source>
</evidence>